<dbReference type="GeneTree" id="ENSGT01150000286961"/>
<reference evidence="17" key="1">
    <citation type="journal article" date="2007" name="Science">
        <title>Evolutionary and biomedical insights from the rhesus macaque genome.</title>
        <authorList>
            <person name="Gibbs R.A."/>
            <person name="Rogers J."/>
            <person name="Katze M.G."/>
            <person name="Bumgarner R."/>
            <person name="Weinstock G.M."/>
            <person name="Mardis E.R."/>
            <person name="Remington K.A."/>
            <person name="Strausberg R.L."/>
            <person name="Venter J.C."/>
            <person name="Wilson R.K."/>
            <person name="Batzer M.A."/>
            <person name="Bustamante C.D."/>
            <person name="Eichler E.E."/>
            <person name="Hahn M.W."/>
            <person name="Hardison R.C."/>
            <person name="Makova K.D."/>
            <person name="Miller W."/>
            <person name="Milosavljevic A."/>
            <person name="Palermo R.E."/>
            <person name="Siepel A."/>
            <person name="Sikela J.M."/>
            <person name="Attaway T."/>
            <person name="Bell S."/>
            <person name="Bernard K.E."/>
            <person name="Buhay C.J."/>
            <person name="Chandrabose M.N."/>
            <person name="Dao M."/>
            <person name="Davis C."/>
            <person name="Delehaunty K.D."/>
            <person name="Ding Y."/>
            <person name="Dinh H.H."/>
            <person name="Dugan-Rocha S."/>
            <person name="Fulton L.A."/>
            <person name="Gabisi R.A."/>
            <person name="Garner T.T."/>
            <person name="Godfrey J."/>
            <person name="Hawes A.C."/>
            <person name="Hernandez J."/>
            <person name="Hines S."/>
            <person name="Holder M."/>
            <person name="Hume J."/>
            <person name="Jhangiani S.N."/>
            <person name="Joshi V."/>
            <person name="Khan Z.M."/>
            <person name="Kirkness E.F."/>
            <person name="Cree A."/>
            <person name="Fowler R.G."/>
            <person name="Lee S."/>
            <person name="Lewis L.R."/>
            <person name="Li Z."/>
            <person name="Liu Y.-S."/>
            <person name="Moore S.M."/>
            <person name="Muzny D."/>
            <person name="Nazareth L.V."/>
            <person name="Ngo D.N."/>
            <person name="Okwuonu G.O."/>
            <person name="Pai G."/>
            <person name="Parker D."/>
            <person name="Paul H.A."/>
            <person name="Pfannkoch C."/>
            <person name="Pohl C.S."/>
            <person name="Rogers Y.-H.C."/>
            <person name="Ruiz S.J."/>
            <person name="Sabo A."/>
            <person name="Santibanez J."/>
            <person name="Schneider B.W."/>
            <person name="Smith S.M."/>
            <person name="Sodergren E."/>
            <person name="Svatek A.F."/>
            <person name="Utterback T.R."/>
            <person name="Vattathil S."/>
            <person name="Warren W."/>
            <person name="White C.S."/>
            <person name="Chinwalla A.T."/>
            <person name="Feng Y."/>
            <person name="Halpern A.L."/>
            <person name="Hillier L.W."/>
            <person name="Huang X."/>
            <person name="Minx P."/>
            <person name="Nelson J.O."/>
            <person name="Pepin K.H."/>
            <person name="Qin X."/>
            <person name="Sutton G.G."/>
            <person name="Venter E."/>
            <person name="Walenz B.P."/>
            <person name="Wallis J.W."/>
            <person name="Worley K.C."/>
            <person name="Yang S.-P."/>
            <person name="Jones S.M."/>
            <person name="Marra M.A."/>
            <person name="Rocchi M."/>
            <person name="Schein J.E."/>
            <person name="Baertsch R."/>
            <person name="Clarke L."/>
            <person name="Csuros M."/>
            <person name="Glasscock J."/>
            <person name="Harris R.A."/>
            <person name="Havlak P."/>
            <person name="Jackson A.R."/>
            <person name="Jiang H."/>
            <person name="Liu Y."/>
            <person name="Messina D.N."/>
            <person name="Shen Y."/>
            <person name="Song H.X.-Z."/>
            <person name="Wylie T."/>
            <person name="Zhang L."/>
            <person name="Birney E."/>
            <person name="Han K."/>
            <person name="Konkel M.K."/>
            <person name="Lee J."/>
            <person name="Smit A.F.A."/>
            <person name="Ullmer B."/>
            <person name="Wang H."/>
            <person name="Xing J."/>
            <person name="Burhans R."/>
            <person name="Cheng Z."/>
            <person name="Karro J.E."/>
            <person name="Ma J."/>
            <person name="Raney B."/>
            <person name="She X."/>
            <person name="Cox M.J."/>
            <person name="Demuth J.P."/>
            <person name="Dumas L.J."/>
            <person name="Han S.-G."/>
            <person name="Hopkins J."/>
            <person name="Karimpour-Fard A."/>
            <person name="Kim Y.H."/>
            <person name="Pollack J.R."/>
            <person name="Vinar T."/>
            <person name="Addo-Quaye C."/>
            <person name="Degenhardt J."/>
            <person name="Denby A."/>
            <person name="Hubisz M.J."/>
            <person name="Indap A."/>
            <person name="Kosiol C."/>
            <person name="Lahn B.T."/>
            <person name="Lawson H.A."/>
            <person name="Marklein A."/>
            <person name="Nielsen R."/>
            <person name="Vallender E.J."/>
            <person name="Clark A.G."/>
            <person name="Ferguson B."/>
            <person name="Hernandez R.D."/>
            <person name="Hirani K."/>
            <person name="Kehrer-Sawatzki H."/>
            <person name="Kolb J."/>
            <person name="Patil S."/>
            <person name="Pu L.-L."/>
            <person name="Ren Y."/>
            <person name="Smith D.G."/>
            <person name="Wheeler D.A."/>
            <person name="Schenck I."/>
            <person name="Ball E.V."/>
            <person name="Chen R."/>
            <person name="Cooper D.N."/>
            <person name="Giardine B."/>
            <person name="Hsu F."/>
            <person name="Kent W.J."/>
            <person name="Lesk A."/>
            <person name="Nelson D.L."/>
            <person name="O'brien W.E."/>
            <person name="Pruefer K."/>
            <person name="Stenson P.D."/>
            <person name="Wallace J.C."/>
            <person name="Ke H."/>
            <person name="Liu X.-M."/>
            <person name="Wang P."/>
            <person name="Xiang A.P."/>
            <person name="Yang F."/>
            <person name="Barber G.P."/>
            <person name="Haussler D."/>
            <person name="Karolchik D."/>
            <person name="Kern A.D."/>
            <person name="Kuhn R.M."/>
            <person name="Smith K.E."/>
            <person name="Zwieg A.S."/>
        </authorList>
    </citation>
    <scope>NUCLEOTIDE SEQUENCE [LARGE SCALE GENOMIC DNA]</scope>
    <source>
        <strain evidence="17">17573</strain>
    </source>
</reference>
<comment type="subcellular location">
    <subcellularLocation>
        <location evidence="1">Membrane</location>
        <topology evidence="1">Multi-pass membrane protein</topology>
    </subcellularLocation>
</comment>
<feature type="transmembrane region" description="Helical" evidence="15">
    <location>
        <begin position="131"/>
        <end position="150"/>
    </location>
</feature>
<accession>A0A5F7ZU46</accession>
<keyword evidence="5 15" id="KW-0812">Transmembrane</keyword>
<comment type="similarity">
    <text evidence="2 14">Belongs to the G-protein coupled receptor T2R family.</text>
</comment>
<sequence>MESQCLWYCWQSLGLHPEFIHVDANTERVITFNLSVPRHSCSVLLEDRLQRDKAKSRFCGVQIYPGVLLLLGDLSSARGSESLPSPVMLSAGLGLLMLVAVIEFLIGLIGNGILVVWSLREWIRKFSWSSYNLIILGLAGCRFLLQWLIILDLTLFPLFQSSRWLRYLNVFWVLVSQASLWFATFLSVFYCKKITTFDRPAYLWLKQRAYNLSLWCLLGYFIISLLLTVQVGLTVHHPPQGNSSIRYPFEHWQYLYVFQLNSGSYLPLMVFLVSSGMLIISLYTHHKKMKVHLAGRGDARAKAHITALKSLGCFLLLHLVYIVASPFSITSKTYPPDLTSVFIWETLMAAYPSLHSLMLIMGIPRVKQTCQKILWKTVCAWRCWGP</sequence>
<evidence type="ECO:0000256" key="7">
    <source>
        <dbReference type="ARBA" id="ARBA00023040"/>
    </source>
</evidence>
<evidence type="ECO:0000313" key="16">
    <source>
        <dbReference type="Ensembl" id="ENSMMUP00000069141.1"/>
    </source>
</evidence>
<keyword evidence="4" id="KW-0716">Sensory transduction</keyword>
<dbReference type="GO" id="GO:0016020">
    <property type="term" value="C:membrane"/>
    <property type="evidence" value="ECO:0000318"/>
    <property type="project" value="GO_Central"/>
</dbReference>
<comment type="function">
    <text evidence="12">Receptor that may play a role in the perception of bitterness and is gustducin-linked. May play a role in sensing the chemical composition of the gastrointestinal content. The activity of this receptor may stimulate alpha gustducin, mediate PLC-beta-2 activation and lead to the gating of TRPM5.</text>
</comment>
<dbReference type="SMR" id="A0A5F7ZU46"/>
<organism evidence="16 17">
    <name type="scientific">Macaca mulatta</name>
    <name type="common">Rhesus macaque</name>
    <dbReference type="NCBI Taxonomy" id="9544"/>
    <lineage>
        <taxon>Eukaryota</taxon>
        <taxon>Metazoa</taxon>
        <taxon>Chordata</taxon>
        <taxon>Craniata</taxon>
        <taxon>Vertebrata</taxon>
        <taxon>Euteleostomi</taxon>
        <taxon>Mammalia</taxon>
        <taxon>Eutheria</taxon>
        <taxon>Euarchontoglires</taxon>
        <taxon>Primates</taxon>
        <taxon>Haplorrhini</taxon>
        <taxon>Catarrhini</taxon>
        <taxon>Cercopithecidae</taxon>
        <taxon>Cercopithecinae</taxon>
        <taxon>Macaca</taxon>
    </lineage>
</organism>
<feature type="transmembrane region" description="Helical" evidence="15">
    <location>
        <begin position="170"/>
        <end position="191"/>
    </location>
</feature>
<feature type="transmembrane region" description="Helical" evidence="15">
    <location>
        <begin position="265"/>
        <end position="284"/>
    </location>
</feature>
<dbReference type="VEuPathDB" id="HostDB:ENSMMUG00000056110"/>
<dbReference type="OMA" id="CRFLLQW"/>
<keyword evidence="17" id="KW-1185">Reference proteome</keyword>
<dbReference type="FunCoup" id="A0A5F7ZU46">
    <property type="interactions" value="184"/>
</dbReference>
<keyword evidence="11" id="KW-0807">Transducer</keyword>
<keyword evidence="10" id="KW-0325">Glycoprotein</keyword>
<dbReference type="Ensembl" id="ENSMMUT00000107759.1">
    <property type="protein sequence ID" value="ENSMMUP00000069141.1"/>
    <property type="gene ID" value="ENSMMUG00000056110.1"/>
</dbReference>
<evidence type="ECO:0000256" key="3">
    <source>
        <dbReference type="ARBA" id="ARBA00022480"/>
    </source>
</evidence>
<keyword evidence="9" id="KW-0675">Receptor</keyword>
<protein>
    <recommendedName>
        <fullName evidence="13">Taste receptor type 2 member 5</fullName>
    </recommendedName>
</protein>
<dbReference type="GO" id="GO:0033038">
    <property type="term" value="F:bitter taste receptor activity"/>
    <property type="evidence" value="ECO:0000318"/>
    <property type="project" value="GO_Central"/>
</dbReference>
<feature type="transmembrane region" description="Helical" evidence="15">
    <location>
        <begin position="212"/>
        <end position="233"/>
    </location>
</feature>
<feature type="transmembrane region" description="Helical" evidence="15">
    <location>
        <begin position="341"/>
        <end position="363"/>
    </location>
</feature>
<keyword evidence="6 15" id="KW-1133">Transmembrane helix</keyword>
<dbReference type="InParanoid" id="A0A5F7ZU46"/>
<evidence type="ECO:0000256" key="8">
    <source>
        <dbReference type="ARBA" id="ARBA00023136"/>
    </source>
</evidence>
<dbReference type="GO" id="GO:0005886">
    <property type="term" value="C:plasma membrane"/>
    <property type="evidence" value="ECO:0007669"/>
    <property type="project" value="UniProtKB-ARBA"/>
</dbReference>
<name>A0A5F7ZU46_MACMU</name>
<evidence type="ECO:0000256" key="1">
    <source>
        <dbReference type="ARBA" id="ARBA00004141"/>
    </source>
</evidence>
<dbReference type="GO" id="GO:0001580">
    <property type="term" value="P:detection of chemical stimulus involved in sensory perception of bitter taste"/>
    <property type="evidence" value="ECO:0000318"/>
    <property type="project" value="GO_Central"/>
</dbReference>
<evidence type="ECO:0000256" key="13">
    <source>
        <dbReference type="ARBA" id="ARBA00039712"/>
    </source>
</evidence>
<dbReference type="AlphaFoldDB" id="A0A5F7ZU46"/>
<dbReference type="PANTHER" id="PTHR11394">
    <property type="entry name" value="TASTE RECEPTOR TYPE 2"/>
    <property type="match status" value="1"/>
</dbReference>
<dbReference type="STRING" id="9544.ENSMMUP00000069141"/>
<dbReference type="PaxDb" id="9544-ENSMMUP00000021888"/>
<dbReference type="InterPro" id="IPR007960">
    <property type="entry name" value="TAS2R"/>
</dbReference>
<dbReference type="CDD" id="cd13950">
    <property type="entry name" value="7tm_TAS2R"/>
    <property type="match status" value="1"/>
</dbReference>
<feature type="transmembrane region" description="Helical" evidence="15">
    <location>
        <begin position="95"/>
        <end position="119"/>
    </location>
</feature>
<proteinExistence type="inferred from homology"/>
<keyword evidence="3" id="KW-0919">Taste</keyword>
<evidence type="ECO:0000256" key="4">
    <source>
        <dbReference type="ARBA" id="ARBA00022606"/>
    </source>
</evidence>
<evidence type="ECO:0000313" key="17">
    <source>
        <dbReference type="Proteomes" id="UP000006718"/>
    </source>
</evidence>
<evidence type="ECO:0000256" key="11">
    <source>
        <dbReference type="ARBA" id="ARBA00023224"/>
    </source>
</evidence>
<feature type="transmembrane region" description="Helical" evidence="15">
    <location>
        <begin position="58"/>
        <end position="75"/>
    </location>
</feature>
<reference evidence="16" key="3">
    <citation type="submission" date="2025-08" db="UniProtKB">
        <authorList>
            <consortium name="Ensembl"/>
        </authorList>
    </citation>
    <scope>IDENTIFICATION</scope>
    <source>
        <strain evidence="16">17573</strain>
    </source>
</reference>
<evidence type="ECO:0000256" key="5">
    <source>
        <dbReference type="ARBA" id="ARBA00022692"/>
    </source>
</evidence>
<evidence type="ECO:0000256" key="15">
    <source>
        <dbReference type="SAM" id="Phobius"/>
    </source>
</evidence>
<dbReference type="Pfam" id="PF05296">
    <property type="entry name" value="TAS2R"/>
    <property type="match status" value="1"/>
</dbReference>
<evidence type="ECO:0000256" key="6">
    <source>
        <dbReference type="ARBA" id="ARBA00022989"/>
    </source>
</evidence>
<feature type="transmembrane region" description="Helical" evidence="15">
    <location>
        <begin position="305"/>
        <end position="329"/>
    </location>
</feature>
<keyword evidence="7" id="KW-0297">G-protein coupled receptor</keyword>
<gene>
    <name evidence="16" type="primary">TAS2R5</name>
</gene>
<evidence type="ECO:0000256" key="14">
    <source>
        <dbReference type="RuleBase" id="RU004423"/>
    </source>
</evidence>
<dbReference type="Proteomes" id="UP000006718">
    <property type="component" value="Chromosome 3"/>
</dbReference>
<evidence type="ECO:0000256" key="2">
    <source>
        <dbReference type="ARBA" id="ARBA00007376"/>
    </source>
</evidence>
<evidence type="ECO:0000256" key="9">
    <source>
        <dbReference type="ARBA" id="ARBA00023170"/>
    </source>
</evidence>
<keyword evidence="8 15" id="KW-0472">Membrane</keyword>
<dbReference type="Bgee" id="ENSMMUG00000056110">
    <property type="expression patterns" value="Expressed in cerebellar cortex and 5 other cell types or tissues"/>
</dbReference>
<dbReference type="Gene3D" id="1.20.1070.10">
    <property type="entry name" value="Rhodopsin 7-helix transmembrane proteins"/>
    <property type="match status" value="1"/>
</dbReference>
<reference evidence="16" key="2">
    <citation type="submission" date="2019-01" db="EMBL/GenBank/DDBJ databases">
        <authorList>
            <person name="Graves T."/>
            <person name="Eichler E.E."/>
            <person name="Wilson R.K."/>
        </authorList>
    </citation>
    <scope>NUCLEOTIDE SEQUENCE [LARGE SCALE GENOMIC DNA]</scope>
    <source>
        <strain evidence="16">17573</strain>
    </source>
</reference>
<dbReference type="SUPFAM" id="SSF81321">
    <property type="entry name" value="Family A G protein-coupled receptor-like"/>
    <property type="match status" value="1"/>
</dbReference>
<reference evidence="16" key="4">
    <citation type="submission" date="2025-09" db="UniProtKB">
        <authorList>
            <consortium name="Ensembl"/>
        </authorList>
    </citation>
    <scope>IDENTIFICATION</scope>
    <source>
        <strain evidence="16">17573</strain>
    </source>
</reference>
<dbReference type="FunFam" id="1.20.1070.10:FF:000055">
    <property type="entry name" value="Taste receptor type 2"/>
    <property type="match status" value="1"/>
</dbReference>
<dbReference type="PANTHER" id="PTHR11394:SF8">
    <property type="entry name" value="TASTE RECEPTOR TYPE 2 MEMBER 5"/>
    <property type="match status" value="1"/>
</dbReference>
<evidence type="ECO:0000256" key="10">
    <source>
        <dbReference type="ARBA" id="ARBA00023180"/>
    </source>
</evidence>
<evidence type="ECO:0000256" key="12">
    <source>
        <dbReference type="ARBA" id="ARBA00024847"/>
    </source>
</evidence>
<dbReference type="GO" id="GO:0004930">
    <property type="term" value="F:G protein-coupled receptor activity"/>
    <property type="evidence" value="ECO:0007669"/>
    <property type="project" value="UniProtKB-KW"/>
</dbReference>